<keyword evidence="2" id="KW-0560">Oxidoreductase</keyword>
<sequence length="329" mass="36665">MAVEKGRYCVTGAGGFLASWVVKLLLSKDSIIHGTLRDPSNDKHAHLKKLDKASENLKLFKADLLDYESLHTAIQGCDGVFHVASPVPYDPVELIEPAVKGTLNVLKACLEAKVKRVVFVSSAASLVMNPKWSQGQVLNETCWSDKEYCRSTKNWYCLSKTEAEYEALEYARINGLDLVTVCPTLIMGPILQSTVNASTLVLIKLLKGVYAFGSMLISMTLDPEGYESLENKLRMIVDVRDVAEAVIMVYEKPEAEGRYICTAHNIKTTDLVEELKSIYPNYSYPKNFVEVEEQPRLSSEKLQRLGLSFRPLKETLTGSVESYKEAGLL</sequence>
<evidence type="ECO:0000256" key="4">
    <source>
        <dbReference type="ARBA" id="ARBA00073224"/>
    </source>
</evidence>
<comment type="caution">
    <text evidence="7">The sequence shown here is derived from an EMBL/GenBank/DDBJ whole genome shotgun (WGS) entry which is preliminary data.</text>
</comment>
<proteinExistence type="inferred from homology"/>
<dbReference type="AlphaFoldDB" id="A0A498JSF9"/>
<dbReference type="Proteomes" id="UP000290289">
    <property type="component" value="Chromosome 6"/>
</dbReference>
<gene>
    <name evidence="7" type="ORF">DVH24_009596</name>
</gene>
<dbReference type="Gene3D" id="3.40.50.720">
    <property type="entry name" value="NAD(P)-binding Rossmann-like Domain"/>
    <property type="match status" value="1"/>
</dbReference>
<evidence type="ECO:0000313" key="8">
    <source>
        <dbReference type="Proteomes" id="UP000290289"/>
    </source>
</evidence>
<evidence type="ECO:0000256" key="3">
    <source>
        <dbReference type="ARBA" id="ARBA00023445"/>
    </source>
</evidence>
<dbReference type="GO" id="GO:0016616">
    <property type="term" value="F:oxidoreductase activity, acting on the CH-OH group of donors, NAD or NADP as acceptor"/>
    <property type="evidence" value="ECO:0007669"/>
    <property type="project" value="TreeGrafter"/>
</dbReference>
<dbReference type="FunFam" id="3.40.50.720:FF:000085">
    <property type="entry name" value="Dihydroflavonol reductase"/>
    <property type="match status" value="1"/>
</dbReference>
<protein>
    <recommendedName>
        <fullName evidence="4">Bifunctional dihydroflavonol 4-reductase/flavanone 4-reductase</fullName>
    </recommendedName>
    <alternativeName>
        <fullName evidence="5">Dihydroflavonol 4-reductase</fullName>
    </alternativeName>
</protein>
<name>A0A498JSF9_MALDO</name>
<evidence type="ECO:0000256" key="2">
    <source>
        <dbReference type="ARBA" id="ARBA00023002"/>
    </source>
</evidence>
<feature type="domain" description="NAD-dependent epimerase/dehydratase" evidence="6">
    <location>
        <begin position="9"/>
        <end position="256"/>
    </location>
</feature>
<dbReference type="InterPro" id="IPR050425">
    <property type="entry name" value="NAD(P)_dehydrat-like"/>
</dbReference>
<keyword evidence="8" id="KW-1185">Reference proteome</keyword>
<evidence type="ECO:0000313" key="7">
    <source>
        <dbReference type="EMBL" id="RXH96754.1"/>
    </source>
</evidence>
<dbReference type="CDD" id="cd08958">
    <property type="entry name" value="FR_SDR_e"/>
    <property type="match status" value="1"/>
</dbReference>
<dbReference type="STRING" id="3750.A0A498JSF9"/>
<dbReference type="Pfam" id="PF01370">
    <property type="entry name" value="Epimerase"/>
    <property type="match status" value="1"/>
</dbReference>
<dbReference type="EMBL" id="RDQH01000332">
    <property type="protein sequence ID" value="RXH96754.1"/>
    <property type="molecule type" value="Genomic_DNA"/>
</dbReference>
<evidence type="ECO:0000259" key="6">
    <source>
        <dbReference type="Pfam" id="PF01370"/>
    </source>
</evidence>
<dbReference type="PANTHER" id="PTHR10366:SF776">
    <property type="entry name" value="NAD(P)-BINDING ROSSMANN-FOLD SUPERFAMILY PROTEIN"/>
    <property type="match status" value="1"/>
</dbReference>
<reference evidence="7 8" key="1">
    <citation type="submission" date="2018-10" db="EMBL/GenBank/DDBJ databases">
        <title>A high-quality apple genome assembly.</title>
        <authorList>
            <person name="Hu J."/>
        </authorList>
    </citation>
    <scope>NUCLEOTIDE SEQUENCE [LARGE SCALE GENOMIC DNA]</scope>
    <source>
        <strain evidence="8">cv. HFTH1</strain>
        <tissue evidence="7">Young leaf</tissue>
    </source>
</reference>
<dbReference type="InterPro" id="IPR001509">
    <property type="entry name" value="Epimerase_deHydtase"/>
</dbReference>
<evidence type="ECO:0000256" key="5">
    <source>
        <dbReference type="ARBA" id="ARBA00076960"/>
    </source>
</evidence>
<dbReference type="PANTHER" id="PTHR10366">
    <property type="entry name" value="NAD DEPENDENT EPIMERASE/DEHYDRATASE"/>
    <property type="match status" value="1"/>
</dbReference>
<organism evidence="7 8">
    <name type="scientific">Malus domestica</name>
    <name type="common">Apple</name>
    <name type="synonym">Pyrus malus</name>
    <dbReference type="NCBI Taxonomy" id="3750"/>
    <lineage>
        <taxon>Eukaryota</taxon>
        <taxon>Viridiplantae</taxon>
        <taxon>Streptophyta</taxon>
        <taxon>Embryophyta</taxon>
        <taxon>Tracheophyta</taxon>
        <taxon>Spermatophyta</taxon>
        <taxon>Magnoliopsida</taxon>
        <taxon>eudicotyledons</taxon>
        <taxon>Gunneridae</taxon>
        <taxon>Pentapetalae</taxon>
        <taxon>rosids</taxon>
        <taxon>fabids</taxon>
        <taxon>Rosales</taxon>
        <taxon>Rosaceae</taxon>
        <taxon>Amygdaloideae</taxon>
        <taxon>Maleae</taxon>
        <taxon>Malus</taxon>
    </lineage>
</organism>
<evidence type="ECO:0000256" key="1">
    <source>
        <dbReference type="ARBA" id="ARBA00022857"/>
    </source>
</evidence>
<keyword evidence="1" id="KW-0521">NADP</keyword>
<accession>A0A498JSF9</accession>
<comment type="similarity">
    <text evidence="3">Belongs to the NAD(P)-dependent epimerase/dehydratase family. Dihydroflavonol-4-reductase subfamily.</text>
</comment>
<dbReference type="InterPro" id="IPR036291">
    <property type="entry name" value="NAD(P)-bd_dom_sf"/>
</dbReference>
<dbReference type="SUPFAM" id="SSF51735">
    <property type="entry name" value="NAD(P)-binding Rossmann-fold domains"/>
    <property type="match status" value="1"/>
</dbReference>